<dbReference type="EC" id="3.1.4.58" evidence="2"/>
<feature type="short sequence motif" description="HXTX 1" evidence="2">
    <location>
        <begin position="45"/>
        <end position="48"/>
    </location>
</feature>
<keyword evidence="1 2" id="KW-0378">Hydrolase</keyword>
<evidence type="ECO:0000313" key="4">
    <source>
        <dbReference type="Proteomes" id="UP000190188"/>
    </source>
</evidence>
<dbReference type="GO" id="GO:0008664">
    <property type="term" value="F:RNA 2',3'-cyclic 3'-phosphodiesterase activity"/>
    <property type="evidence" value="ECO:0007669"/>
    <property type="project" value="UniProtKB-EC"/>
</dbReference>
<comment type="caution">
    <text evidence="3">The sequence shown here is derived from an EMBL/GenBank/DDBJ whole genome shotgun (WGS) entry which is preliminary data.</text>
</comment>
<sequence length="188" mass="20975">MGEPSVRLFVAVPLSKQAREALEQWTGHAKAEIPFQRWVHPLDYHITLQFLGDTKPDQLGSLIEGLRAAVSTVSPLELSLKGIGTFGRDIAPRILWAGVGGDTGGLEALLKQVQERTKPLGFISEDRPYRPHITLAKKYGGDTPFAIDLLDSNPLEPITWLADRIILYQTHMAEQPMYEGIETFPFTR</sequence>
<keyword evidence="4" id="KW-1185">Reference proteome</keyword>
<proteinExistence type="inferred from homology"/>
<comment type="catalytic activity">
    <reaction evidence="2">
        <text>a 3'-end 2',3'-cyclophospho-ribonucleotide-RNA + H2O = a 3'-end 2'-phospho-ribonucleotide-RNA + H(+)</text>
        <dbReference type="Rhea" id="RHEA:11828"/>
        <dbReference type="Rhea" id="RHEA-COMP:10464"/>
        <dbReference type="Rhea" id="RHEA-COMP:17353"/>
        <dbReference type="ChEBI" id="CHEBI:15377"/>
        <dbReference type="ChEBI" id="CHEBI:15378"/>
        <dbReference type="ChEBI" id="CHEBI:83064"/>
        <dbReference type="ChEBI" id="CHEBI:173113"/>
        <dbReference type="EC" id="3.1.4.58"/>
    </reaction>
</comment>
<comment type="similarity">
    <text evidence="2">Belongs to the 2H phosphoesterase superfamily. ThpR family.</text>
</comment>
<dbReference type="Pfam" id="PF13563">
    <property type="entry name" value="2_5_RNA_ligase2"/>
    <property type="match status" value="1"/>
</dbReference>
<dbReference type="Gene3D" id="3.90.1140.10">
    <property type="entry name" value="Cyclic phosphodiesterase"/>
    <property type="match status" value="1"/>
</dbReference>
<dbReference type="InterPro" id="IPR004175">
    <property type="entry name" value="RNA_CPDase"/>
</dbReference>
<dbReference type="OrthoDB" id="9789350at2"/>
<dbReference type="InterPro" id="IPR009097">
    <property type="entry name" value="Cyclic_Pdiesterase"/>
</dbReference>
<dbReference type="Proteomes" id="UP000190188">
    <property type="component" value="Unassembled WGS sequence"/>
</dbReference>
<dbReference type="STRING" id="1324314.BVG16_11685"/>
<reference evidence="3 4" key="1">
    <citation type="submission" date="2017-01" db="EMBL/GenBank/DDBJ databases">
        <title>Genome analysis of Paenibacillus selenitrireducens ES3-24.</title>
        <authorList>
            <person name="Xu D."/>
            <person name="Yao R."/>
            <person name="Zheng S."/>
        </authorList>
    </citation>
    <scope>NUCLEOTIDE SEQUENCE [LARGE SCALE GENOMIC DNA]</scope>
    <source>
        <strain evidence="3 4">ES3-24</strain>
    </source>
</reference>
<organism evidence="3 4">
    <name type="scientific">Paenibacillus selenitireducens</name>
    <dbReference type="NCBI Taxonomy" id="1324314"/>
    <lineage>
        <taxon>Bacteria</taxon>
        <taxon>Bacillati</taxon>
        <taxon>Bacillota</taxon>
        <taxon>Bacilli</taxon>
        <taxon>Bacillales</taxon>
        <taxon>Paenibacillaceae</taxon>
        <taxon>Paenibacillus</taxon>
    </lineage>
</organism>
<dbReference type="HAMAP" id="MF_01940">
    <property type="entry name" value="RNA_CPDase"/>
    <property type="match status" value="1"/>
</dbReference>
<dbReference type="PANTHER" id="PTHR35561">
    <property type="entry name" value="RNA 2',3'-CYCLIC PHOSPHODIESTERASE"/>
    <property type="match status" value="1"/>
</dbReference>
<dbReference type="GO" id="GO:0016874">
    <property type="term" value="F:ligase activity"/>
    <property type="evidence" value="ECO:0007669"/>
    <property type="project" value="UniProtKB-KW"/>
</dbReference>
<evidence type="ECO:0000256" key="1">
    <source>
        <dbReference type="ARBA" id="ARBA00022801"/>
    </source>
</evidence>
<name>A0A1T2XG12_9BACL</name>
<keyword evidence="3" id="KW-0436">Ligase</keyword>
<comment type="function">
    <text evidence="2">Hydrolyzes RNA 2',3'-cyclic phosphodiester to an RNA 2'-phosphomonoester.</text>
</comment>
<protein>
    <recommendedName>
        <fullName evidence="2">RNA 2',3'-cyclic phosphodiesterase</fullName>
        <shortName evidence="2">RNA 2',3'-CPDase</shortName>
        <ecNumber evidence="2">3.1.4.58</ecNumber>
    </recommendedName>
</protein>
<feature type="short sequence motif" description="HXTX 2" evidence="2">
    <location>
        <begin position="132"/>
        <end position="135"/>
    </location>
</feature>
<dbReference type="PANTHER" id="PTHR35561:SF1">
    <property type="entry name" value="RNA 2',3'-CYCLIC PHOSPHODIESTERASE"/>
    <property type="match status" value="1"/>
</dbReference>
<feature type="active site" description="Proton donor" evidence="2">
    <location>
        <position position="45"/>
    </location>
</feature>
<dbReference type="SUPFAM" id="SSF55144">
    <property type="entry name" value="LigT-like"/>
    <property type="match status" value="1"/>
</dbReference>
<evidence type="ECO:0000256" key="2">
    <source>
        <dbReference type="HAMAP-Rule" id="MF_01940"/>
    </source>
</evidence>
<dbReference type="EMBL" id="MSZX01000004">
    <property type="protein sequence ID" value="OPA78775.1"/>
    <property type="molecule type" value="Genomic_DNA"/>
</dbReference>
<evidence type="ECO:0000313" key="3">
    <source>
        <dbReference type="EMBL" id="OPA78775.1"/>
    </source>
</evidence>
<feature type="active site" description="Proton acceptor" evidence="2">
    <location>
        <position position="132"/>
    </location>
</feature>
<accession>A0A1T2XG12</accession>
<dbReference type="GO" id="GO:0004113">
    <property type="term" value="F:2',3'-cyclic-nucleotide 3'-phosphodiesterase activity"/>
    <property type="evidence" value="ECO:0007669"/>
    <property type="project" value="InterPro"/>
</dbReference>
<gene>
    <name evidence="3" type="ORF">BVG16_11685</name>
</gene>
<dbReference type="AlphaFoldDB" id="A0A1T2XG12"/>
<dbReference type="NCBIfam" id="TIGR02258">
    <property type="entry name" value="2_5_ligase"/>
    <property type="match status" value="1"/>
</dbReference>